<keyword evidence="3" id="KW-1185">Reference proteome</keyword>
<name>A0A0A0ELU3_9GAMM</name>
<dbReference type="OrthoDB" id="9812842at2"/>
<accession>A0A0A0ELU3</accession>
<dbReference type="STRING" id="1122185.N792_11240"/>
<dbReference type="InterPro" id="IPR029069">
    <property type="entry name" value="HotDog_dom_sf"/>
</dbReference>
<reference evidence="2 3" key="1">
    <citation type="submission" date="2013-08" db="EMBL/GenBank/DDBJ databases">
        <title>Genome sequencing of Lysobacter.</title>
        <authorList>
            <person name="Zhang S."/>
            <person name="Wang G."/>
        </authorList>
    </citation>
    <scope>NUCLEOTIDE SEQUENCE [LARGE SCALE GENOMIC DNA]</scope>
    <source>
        <strain evidence="2 3">Ko07</strain>
    </source>
</reference>
<dbReference type="Proteomes" id="UP000030017">
    <property type="component" value="Unassembled WGS sequence"/>
</dbReference>
<organism evidence="2 3">
    <name type="scientific">Lysobacter concretionis Ko07 = DSM 16239</name>
    <dbReference type="NCBI Taxonomy" id="1122185"/>
    <lineage>
        <taxon>Bacteria</taxon>
        <taxon>Pseudomonadati</taxon>
        <taxon>Pseudomonadota</taxon>
        <taxon>Gammaproteobacteria</taxon>
        <taxon>Lysobacterales</taxon>
        <taxon>Lysobacteraceae</taxon>
        <taxon>Novilysobacter</taxon>
    </lineage>
</organism>
<dbReference type="GO" id="GO:0016829">
    <property type="term" value="F:lyase activity"/>
    <property type="evidence" value="ECO:0007669"/>
    <property type="project" value="UniProtKB-KW"/>
</dbReference>
<dbReference type="eggNOG" id="COG0764">
    <property type="taxonomic scope" value="Bacteria"/>
</dbReference>
<dbReference type="Pfam" id="PF22818">
    <property type="entry name" value="ApeI-like"/>
    <property type="match status" value="1"/>
</dbReference>
<feature type="domain" description="ApeI dehydratase-like" evidence="1">
    <location>
        <begin position="5"/>
        <end position="97"/>
    </location>
</feature>
<dbReference type="AlphaFoldDB" id="A0A0A0ELU3"/>
<comment type="caution">
    <text evidence="2">The sequence shown here is derived from an EMBL/GenBank/DDBJ whole genome shotgun (WGS) entry which is preliminary data.</text>
</comment>
<proteinExistence type="predicted"/>
<dbReference type="SUPFAM" id="SSF54637">
    <property type="entry name" value="Thioesterase/thiol ester dehydrase-isomerase"/>
    <property type="match status" value="1"/>
</dbReference>
<evidence type="ECO:0000313" key="2">
    <source>
        <dbReference type="EMBL" id="KGM51309.1"/>
    </source>
</evidence>
<dbReference type="InterPro" id="IPR054545">
    <property type="entry name" value="ApeI-like"/>
</dbReference>
<evidence type="ECO:0000259" key="1">
    <source>
        <dbReference type="Pfam" id="PF22818"/>
    </source>
</evidence>
<protein>
    <submittedName>
        <fullName evidence="2">Dehydratase</fullName>
    </submittedName>
</protein>
<evidence type="ECO:0000313" key="3">
    <source>
        <dbReference type="Proteomes" id="UP000030017"/>
    </source>
</evidence>
<dbReference type="EMBL" id="AVPS01000007">
    <property type="protein sequence ID" value="KGM51309.1"/>
    <property type="molecule type" value="Genomic_DNA"/>
</dbReference>
<sequence>MPSTSFVIPADHPCLAGHFPGRPLVPGVVMLDRVLEAIQAACPQPLPATWRLPQVKFLQPLLPGEPATIELVPMASLKDALRWRFKVLRGAEVLASGELVAGPAP</sequence>
<gene>
    <name evidence="2" type="ORF">N792_11240</name>
</gene>
<dbReference type="Gene3D" id="3.10.129.10">
    <property type="entry name" value="Hotdog Thioesterase"/>
    <property type="match status" value="1"/>
</dbReference>